<proteinExistence type="predicted"/>
<dbReference type="AlphaFoldDB" id="A0AAE1QC45"/>
<name>A0AAE1QC45_9EUCA</name>
<feature type="region of interest" description="Disordered" evidence="1">
    <location>
        <begin position="85"/>
        <end position="124"/>
    </location>
</feature>
<protein>
    <submittedName>
        <fullName evidence="2">Uncharacterized protein</fullName>
    </submittedName>
</protein>
<organism evidence="2 3">
    <name type="scientific">Petrolisthes manimaculis</name>
    <dbReference type="NCBI Taxonomy" id="1843537"/>
    <lineage>
        <taxon>Eukaryota</taxon>
        <taxon>Metazoa</taxon>
        <taxon>Ecdysozoa</taxon>
        <taxon>Arthropoda</taxon>
        <taxon>Crustacea</taxon>
        <taxon>Multicrustacea</taxon>
        <taxon>Malacostraca</taxon>
        <taxon>Eumalacostraca</taxon>
        <taxon>Eucarida</taxon>
        <taxon>Decapoda</taxon>
        <taxon>Pleocyemata</taxon>
        <taxon>Anomura</taxon>
        <taxon>Galatheoidea</taxon>
        <taxon>Porcellanidae</taxon>
        <taxon>Petrolisthes</taxon>
    </lineage>
</organism>
<evidence type="ECO:0000313" key="3">
    <source>
        <dbReference type="Proteomes" id="UP001292094"/>
    </source>
</evidence>
<reference evidence="2" key="1">
    <citation type="submission" date="2023-11" db="EMBL/GenBank/DDBJ databases">
        <title>Genome assemblies of two species of porcelain crab, Petrolisthes cinctipes and Petrolisthes manimaculis (Anomura: Porcellanidae).</title>
        <authorList>
            <person name="Angst P."/>
        </authorList>
    </citation>
    <scope>NUCLEOTIDE SEQUENCE</scope>
    <source>
        <strain evidence="2">PB745_02</strain>
        <tissue evidence="2">Gill</tissue>
    </source>
</reference>
<evidence type="ECO:0000256" key="1">
    <source>
        <dbReference type="SAM" id="MobiDB-lite"/>
    </source>
</evidence>
<accession>A0AAE1QC45</accession>
<comment type="caution">
    <text evidence="2">The sequence shown here is derived from an EMBL/GenBank/DDBJ whole genome shotgun (WGS) entry which is preliminary data.</text>
</comment>
<dbReference type="Proteomes" id="UP001292094">
    <property type="component" value="Unassembled WGS sequence"/>
</dbReference>
<dbReference type="EMBL" id="JAWZYT010000429">
    <property type="protein sequence ID" value="KAK4323576.1"/>
    <property type="molecule type" value="Genomic_DNA"/>
</dbReference>
<keyword evidence="3" id="KW-1185">Reference proteome</keyword>
<sequence length="272" mass="29829">METVLGVLAGVRAGRNYGWARVKCGAMEYSEGQDECDKKCLPRVKVSDVLCHGSGATCPKSVRFVATEGGRKEGALYPAMHGVRSSTFSLPNPPTPTTTTTTPTSTNERRTRKQVYTPARTRTSHQGLQEGLVVVVVELHAHYLPTHLSPPAASQHSLPPPFSLISRRPHITLPLPMPTSTPKLPIPPHTYTFTPYTPSLPPSPLNISPRPPPDHKISPANWGVWGVTTLHCLPYAILAPTGTHLIPVFRQRPSYPNNILLQRQQPHVRPVE</sequence>
<gene>
    <name evidence="2" type="ORF">Pmani_005734</name>
</gene>
<feature type="compositionally biased region" description="Low complexity" evidence="1">
    <location>
        <begin position="97"/>
        <end position="106"/>
    </location>
</feature>
<evidence type="ECO:0000313" key="2">
    <source>
        <dbReference type="EMBL" id="KAK4323576.1"/>
    </source>
</evidence>